<dbReference type="RefSeq" id="WP_094098797.1">
    <property type="nucleotide sequence ID" value="NZ_CP021361.1"/>
</dbReference>
<dbReference type="PANTHER" id="PTHR12526:SF590">
    <property type="entry name" value="ALPHA-MALTOSE-1-PHOSPHATE SYNTHASE"/>
    <property type="match status" value="1"/>
</dbReference>
<dbReference type="PANTHER" id="PTHR12526">
    <property type="entry name" value="GLYCOSYLTRANSFERASE"/>
    <property type="match status" value="1"/>
</dbReference>
<dbReference type="Pfam" id="PF13692">
    <property type="entry name" value="Glyco_trans_1_4"/>
    <property type="match status" value="1"/>
</dbReference>
<name>A0A240U6Y0_9BURK</name>
<dbReference type="GO" id="GO:0016757">
    <property type="term" value="F:glycosyltransferase activity"/>
    <property type="evidence" value="ECO:0007669"/>
    <property type="project" value="TreeGrafter"/>
</dbReference>
<dbReference type="SUPFAM" id="SSF53756">
    <property type="entry name" value="UDP-Glycosyltransferase/glycogen phosphorylase"/>
    <property type="match status" value="1"/>
</dbReference>
<dbReference type="Gene3D" id="3.40.50.2000">
    <property type="entry name" value="Glycogen Phosphorylase B"/>
    <property type="match status" value="2"/>
</dbReference>
<accession>A0A240U6Y0</accession>
<sequence length="359" mass="40269">MIADSKRLKVVLIPPEEWLPGMETFVHGECPDPVVFFDLLANNHGIDVELIDPGVPKWIPLVHRHPIYRGLDPVRAIKVLFGRRKVDVVISVFESSATVLSFLRSLIPFKPKLIMWDIAPDEVWRPRRLLQNLTVPRVDNILLLSSQQQSYLEARWHAGDKAKMIWQSVDTDFYQPEPAQPQGPVLAIGDDHGRDWPTLIEALAPLDIELVLKTRSKVELPEGARLRVRQISKRVSFRELRDLYAKASIVVIPLSETLNVSGVGSVLESMAMGKALVISDNPPIRDYLEPGKTADVVPVGDALALRTAVKALLADNNRMEQMGRLARERVVQLYGNEAFAHRFAAALRDICNDSLVEAN</sequence>
<reference evidence="1 2" key="1">
    <citation type="submission" date="2017-05" db="EMBL/GenBank/DDBJ databases">
        <title>Polyphasic characterization of four soil-derived phenanthrene-degrading Acidovorax strains and proposal of Acidovorax phenanthrenivorans sp. nov.</title>
        <authorList>
            <person name="Singleton D.R."/>
            <person name="Lee J."/>
            <person name="Dickey A.N."/>
            <person name="Stroud A."/>
            <person name="Scholl E.H."/>
            <person name="Wright F.A."/>
            <person name="Aitken M.D."/>
        </authorList>
    </citation>
    <scope>NUCLEOTIDE SEQUENCE [LARGE SCALE GENOMIC DNA]</scope>
    <source>
        <strain evidence="1">NA3</strain>
    </source>
</reference>
<dbReference type="KEGG" id="acin:CBP34_17805"/>
<dbReference type="Proteomes" id="UP000194432">
    <property type="component" value="Chromosome 1"/>
</dbReference>
<gene>
    <name evidence="1" type="ORF">CBP34_17805</name>
</gene>
<dbReference type="AlphaFoldDB" id="A0A240U6Y0"/>
<dbReference type="EMBL" id="CP021361">
    <property type="protein sequence ID" value="ART53143.1"/>
    <property type="molecule type" value="Genomic_DNA"/>
</dbReference>
<dbReference type="CDD" id="cd03801">
    <property type="entry name" value="GT4_PimA-like"/>
    <property type="match status" value="1"/>
</dbReference>
<evidence type="ECO:0008006" key="3">
    <source>
        <dbReference type="Google" id="ProtNLM"/>
    </source>
</evidence>
<keyword evidence="2" id="KW-1185">Reference proteome</keyword>
<organism evidence="1 2">
    <name type="scientific">Acidovorax carolinensis</name>
    <dbReference type="NCBI Taxonomy" id="553814"/>
    <lineage>
        <taxon>Bacteria</taxon>
        <taxon>Pseudomonadati</taxon>
        <taxon>Pseudomonadota</taxon>
        <taxon>Betaproteobacteria</taxon>
        <taxon>Burkholderiales</taxon>
        <taxon>Comamonadaceae</taxon>
        <taxon>Acidovorax</taxon>
    </lineage>
</organism>
<evidence type="ECO:0000313" key="1">
    <source>
        <dbReference type="EMBL" id="ART53143.1"/>
    </source>
</evidence>
<evidence type="ECO:0000313" key="2">
    <source>
        <dbReference type="Proteomes" id="UP000194432"/>
    </source>
</evidence>
<protein>
    <recommendedName>
        <fullName evidence="3">Glycosyl transferase family 1 domain-containing protein</fullName>
    </recommendedName>
</protein>
<proteinExistence type="predicted"/>